<evidence type="ECO:0000256" key="1">
    <source>
        <dbReference type="SAM" id="MobiDB-lite"/>
    </source>
</evidence>
<accession>A0A7W8VGU0</accession>
<dbReference type="EMBL" id="JACHDB010000002">
    <property type="protein sequence ID" value="MBB5435503.1"/>
    <property type="molecule type" value="Genomic_DNA"/>
</dbReference>
<protein>
    <submittedName>
        <fullName evidence="4">Choice-of-anchor A domain-containing protein</fullName>
    </submittedName>
</protein>
<feature type="region of interest" description="Disordered" evidence="1">
    <location>
        <begin position="337"/>
        <end position="357"/>
    </location>
</feature>
<evidence type="ECO:0000313" key="4">
    <source>
        <dbReference type="EMBL" id="MBB5435503.1"/>
    </source>
</evidence>
<name>A0A7W8VGU0_9ACTN</name>
<dbReference type="RefSeq" id="WP_184398364.1">
    <property type="nucleotide sequence ID" value="NZ_BAAAJD010000165.1"/>
</dbReference>
<keyword evidence="5" id="KW-1185">Reference proteome</keyword>
<sequence length="357" mass="36896">MESKGGFTRSRPRRRPGALAVYGAAGALALAGLCAGAGAAESRGDRSACRAEACADDSSQKGSHPVAVQDDGVNVFVGGDFRVREGAAGAEGKVIVLGGFDMDKSGEGYRDAYRVGGAGPNARYRPEAGSDFMTVGADVAVAEGQRLLAEQDEVHGVVRYGGTLVGAVSPSAVHDPRAADSFRGIRERVEEASACYAYPEGRLREPTGTALDAGAATVFTGDGTSRLQVFNVDFDLSDTGGRPQRIVFREIPPEATVLVNVAGEDPVVDTYSGSLPDGLRGRLLWNFPDASTVHLKGSGQFQGSVMVGERDSVTRLSLPGTSGRLFTAGTLVHASEGGGGGQRIHAHPFEGDLPGCG</sequence>
<evidence type="ECO:0000256" key="2">
    <source>
        <dbReference type="SAM" id="SignalP"/>
    </source>
</evidence>
<evidence type="ECO:0000259" key="3">
    <source>
        <dbReference type="Pfam" id="PF20597"/>
    </source>
</evidence>
<dbReference type="Proteomes" id="UP000572635">
    <property type="component" value="Unassembled WGS sequence"/>
</dbReference>
<dbReference type="Pfam" id="PF20597">
    <property type="entry name" value="pAdhesive_15"/>
    <property type="match status" value="1"/>
</dbReference>
<feature type="chain" id="PRO_5038841651" evidence="2">
    <location>
        <begin position="40"/>
        <end position="357"/>
    </location>
</feature>
<keyword evidence="2" id="KW-0732">Signal</keyword>
<dbReference type="AlphaFoldDB" id="A0A7W8VGU0"/>
<reference evidence="4 5" key="1">
    <citation type="submission" date="2020-08" db="EMBL/GenBank/DDBJ databases">
        <title>Sequencing the genomes of 1000 actinobacteria strains.</title>
        <authorList>
            <person name="Klenk H.-P."/>
        </authorList>
    </citation>
    <scope>NUCLEOTIDE SEQUENCE [LARGE SCALE GENOMIC DNA]</scope>
    <source>
        <strain evidence="4 5">DSM 44551</strain>
    </source>
</reference>
<organism evidence="4 5">
    <name type="scientific">Nocardiopsis composta</name>
    <dbReference type="NCBI Taxonomy" id="157465"/>
    <lineage>
        <taxon>Bacteria</taxon>
        <taxon>Bacillati</taxon>
        <taxon>Actinomycetota</taxon>
        <taxon>Actinomycetes</taxon>
        <taxon>Streptosporangiales</taxon>
        <taxon>Nocardiopsidaceae</taxon>
        <taxon>Nocardiopsis</taxon>
    </lineage>
</organism>
<feature type="domain" description="Choice-of-anchor A" evidence="3">
    <location>
        <begin position="74"/>
        <end position="305"/>
    </location>
</feature>
<feature type="signal peptide" evidence="2">
    <location>
        <begin position="1"/>
        <end position="39"/>
    </location>
</feature>
<evidence type="ECO:0000313" key="5">
    <source>
        <dbReference type="Proteomes" id="UP000572635"/>
    </source>
</evidence>
<comment type="caution">
    <text evidence="4">The sequence shown here is derived from an EMBL/GenBank/DDBJ whole genome shotgun (WGS) entry which is preliminary data.</text>
</comment>
<gene>
    <name evidence="4" type="ORF">HDA36_005651</name>
</gene>
<proteinExistence type="predicted"/>
<dbReference type="NCBIfam" id="TIGR04215">
    <property type="entry name" value="choice_anch_A"/>
    <property type="match status" value="1"/>
</dbReference>
<dbReference type="InterPro" id="IPR026588">
    <property type="entry name" value="Choice_anch_A"/>
</dbReference>